<sequence>MDHSDKSTAPSSTNTHSQTSCLVANTDRVAHDNHSNDNLEHVHKLTDLDRCRIFNKEQIECQHESERRCNATDRPCHRASERCVLHNKEDVYGKESITRKRVEVDECGSSRRAADLKFKCSRDAQEWTGAIGRTIGIRVHVRAIAVVGLFLTALATSAAAPAPARARPTRSAHEKSARSYLETFGYLKKGRPEVGNLQVMGHHNQEYEDDFRIAIRTLQQFGGIPVTGKIDRATAMLMKQKRCGRPDREDGDNEHRRTKRFAVQGEKWKYTNLTWSLSSTRRPSQLDPYMTRTVLARALDVWAQASRLTFTEINSDEADIVVSFAKRFHDDAYPFDGRGSILAHAFFPGTGRGGDAHFDDDELWLLQPRDDDEEGTSLFAVAAHEFGHSLGLSHSSVKGALMFPWYQGIQPNFVLPEDDRNGIQQMYGPKKSTKWAKIPYYRPVELPPTTTTTTTSTTTTTTTRRPMYRNPNDRRYTPSYPRNPVKYYPERPSYYPEKHYPGRRHHNTSEDHPRRTNQHHTYRPPIETSSHPTTYRPRYPYVQPEYPTNPRHYPNDPRQDNPRKPTRYYPEKTTQRTTTTTPSDKPNTCDTSYDAVALIRGELFIFKNRYHWRIGAQGRYSGYPMEITRMWASLPKNLTHVDAVYERPDRKIAIFIGKKLYLFDTQYLLPGYPKPLSTFGLPESLEKLDAAMVWGHNGNTYFYSGTMYWKYDEEKGRVDYDYPRNMAMWKGVGYHIDSVFQWKDGKTYFFKGKGFWKFNDLHMRVETEEQLPSATFWMGCQPTERSGRRAGYKSPPAPGSTLRSPSAATTITTNFLPFLYSTLLLLTTYIRYC</sequence>
<gene>
    <name evidence="1" type="ORF">PYW08_004566</name>
</gene>
<comment type="caution">
    <text evidence="1">The sequence shown here is derived from an EMBL/GenBank/DDBJ whole genome shotgun (WGS) entry which is preliminary data.</text>
</comment>
<keyword evidence="2" id="KW-1185">Reference proteome</keyword>
<dbReference type="EMBL" id="CM056792">
    <property type="protein sequence ID" value="KAJ8722164.1"/>
    <property type="molecule type" value="Genomic_DNA"/>
</dbReference>
<protein>
    <submittedName>
        <fullName evidence="1">Uncharacterized protein</fullName>
    </submittedName>
</protein>
<evidence type="ECO:0000313" key="1">
    <source>
        <dbReference type="EMBL" id="KAJ8722164.1"/>
    </source>
</evidence>
<name>A0ACC2QRI0_9NEOP</name>
<reference evidence="1" key="1">
    <citation type="submission" date="2023-03" db="EMBL/GenBank/DDBJ databases">
        <title>Chromosome-level genomes of two armyworms, Mythimna separata and Mythimna loreyi, provide insights into the biosynthesis and reception of sex pheromones.</title>
        <authorList>
            <person name="Zhao H."/>
        </authorList>
    </citation>
    <scope>NUCLEOTIDE SEQUENCE</scope>
    <source>
        <strain evidence="1">BeijingLab</strain>
    </source>
</reference>
<proteinExistence type="predicted"/>
<evidence type="ECO:0000313" key="2">
    <source>
        <dbReference type="Proteomes" id="UP001231649"/>
    </source>
</evidence>
<organism evidence="1 2">
    <name type="scientific">Mythimna loreyi</name>
    <dbReference type="NCBI Taxonomy" id="667449"/>
    <lineage>
        <taxon>Eukaryota</taxon>
        <taxon>Metazoa</taxon>
        <taxon>Ecdysozoa</taxon>
        <taxon>Arthropoda</taxon>
        <taxon>Hexapoda</taxon>
        <taxon>Insecta</taxon>
        <taxon>Pterygota</taxon>
        <taxon>Neoptera</taxon>
        <taxon>Endopterygota</taxon>
        <taxon>Lepidoptera</taxon>
        <taxon>Glossata</taxon>
        <taxon>Ditrysia</taxon>
        <taxon>Noctuoidea</taxon>
        <taxon>Noctuidae</taxon>
        <taxon>Noctuinae</taxon>
        <taxon>Hadenini</taxon>
        <taxon>Mythimna</taxon>
    </lineage>
</organism>
<accession>A0ACC2QRI0</accession>
<dbReference type="Proteomes" id="UP001231649">
    <property type="component" value="Chromosome 16"/>
</dbReference>